<dbReference type="InterPro" id="IPR029069">
    <property type="entry name" value="HotDog_dom_sf"/>
</dbReference>
<keyword evidence="2 4" id="KW-0378">Hydrolase</keyword>
<dbReference type="SUPFAM" id="SSF54637">
    <property type="entry name" value="Thioesterase/thiol ester dehydrase-isomerase"/>
    <property type="match status" value="2"/>
</dbReference>
<protein>
    <submittedName>
        <fullName evidence="4">Acyl-CoA hydrolase</fullName>
    </submittedName>
</protein>
<comment type="similarity">
    <text evidence="1">Belongs to the acyl coenzyme A hydrolase family.</text>
</comment>
<dbReference type="AlphaFoldDB" id="A0A4Y8WVB6"/>
<comment type="caution">
    <text evidence="4">The sequence shown here is derived from an EMBL/GenBank/DDBJ whole genome shotgun (WGS) entry which is preliminary data.</text>
</comment>
<dbReference type="InterPro" id="IPR040170">
    <property type="entry name" value="Cytosol_ACT"/>
</dbReference>
<name>A0A4Y8WVB6_9MICC</name>
<dbReference type="Gene3D" id="3.10.129.10">
    <property type="entry name" value="Hotdog Thioesterase"/>
    <property type="match status" value="2"/>
</dbReference>
<gene>
    <name evidence="4" type="ORF">BJ976_000041</name>
</gene>
<evidence type="ECO:0000256" key="1">
    <source>
        <dbReference type="ARBA" id="ARBA00010458"/>
    </source>
</evidence>
<organism evidence="4 5">
    <name type="scientific">Micrococcus flavus</name>
    <dbReference type="NCBI Taxonomy" id="384602"/>
    <lineage>
        <taxon>Bacteria</taxon>
        <taxon>Bacillati</taxon>
        <taxon>Actinomycetota</taxon>
        <taxon>Actinomycetes</taxon>
        <taxon>Micrococcales</taxon>
        <taxon>Micrococcaceae</taxon>
        <taxon>Micrococcus</taxon>
    </lineage>
</organism>
<dbReference type="CDD" id="cd03442">
    <property type="entry name" value="BFIT_BACH"/>
    <property type="match status" value="1"/>
</dbReference>
<feature type="domain" description="HotDog ACOT-type" evidence="3">
    <location>
        <begin position="164"/>
        <end position="277"/>
    </location>
</feature>
<dbReference type="Pfam" id="PF03061">
    <property type="entry name" value="4HBT"/>
    <property type="match status" value="2"/>
</dbReference>
<keyword evidence="5" id="KW-1185">Reference proteome</keyword>
<dbReference type="PANTHER" id="PTHR11049:SF16">
    <property type="entry name" value="PROTEIN VDLD"/>
    <property type="match status" value="1"/>
</dbReference>
<dbReference type="PROSITE" id="PS51770">
    <property type="entry name" value="HOTDOG_ACOT"/>
    <property type="match status" value="2"/>
</dbReference>
<evidence type="ECO:0000259" key="3">
    <source>
        <dbReference type="PROSITE" id="PS51770"/>
    </source>
</evidence>
<dbReference type="PANTHER" id="PTHR11049">
    <property type="entry name" value="ACYL COENZYME A THIOESTER HYDROLASE"/>
    <property type="match status" value="1"/>
</dbReference>
<proteinExistence type="inferred from homology"/>
<evidence type="ECO:0000313" key="5">
    <source>
        <dbReference type="Proteomes" id="UP000560081"/>
    </source>
</evidence>
<evidence type="ECO:0000313" key="4">
    <source>
        <dbReference type="EMBL" id="MBB4881690.1"/>
    </source>
</evidence>
<dbReference type="RefSeq" id="WP_135030891.1">
    <property type="nucleotide sequence ID" value="NZ_BMLA01000012.1"/>
</dbReference>
<dbReference type="InterPro" id="IPR033120">
    <property type="entry name" value="HOTDOG_ACOT"/>
</dbReference>
<dbReference type="GO" id="GO:0005829">
    <property type="term" value="C:cytosol"/>
    <property type="evidence" value="ECO:0007669"/>
    <property type="project" value="TreeGrafter"/>
</dbReference>
<dbReference type="GO" id="GO:0006637">
    <property type="term" value="P:acyl-CoA metabolic process"/>
    <property type="evidence" value="ECO:0007669"/>
    <property type="project" value="TreeGrafter"/>
</dbReference>
<reference evidence="4 5" key="1">
    <citation type="submission" date="2020-08" db="EMBL/GenBank/DDBJ databases">
        <title>Sequencing the genomes of 1000 actinobacteria strains.</title>
        <authorList>
            <person name="Klenk H.-P."/>
        </authorList>
    </citation>
    <scope>NUCLEOTIDE SEQUENCE [LARGE SCALE GENOMIC DNA]</scope>
    <source>
        <strain evidence="4 5">DSM 19079</strain>
    </source>
</reference>
<dbReference type="EMBL" id="JACHMC010000001">
    <property type="protein sequence ID" value="MBB4881690.1"/>
    <property type="molecule type" value="Genomic_DNA"/>
</dbReference>
<dbReference type="GO" id="GO:0052816">
    <property type="term" value="F:long-chain fatty acyl-CoA hydrolase activity"/>
    <property type="evidence" value="ECO:0007669"/>
    <property type="project" value="TreeGrafter"/>
</dbReference>
<feature type="domain" description="HotDog ACOT-type" evidence="3">
    <location>
        <begin position="1"/>
        <end position="116"/>
    </location>
</feature>
<sequence length="336" mass="36379">MRRPGALSLDFRADSFDHPSGLVDAGTVIGWIDKVAYAVAASWSGMHVRARYMGNMQFRRPIPVDTRVTVQGRVVRTHAAAVHVQTRLLLPEILDDDGRPVVSTSSICVYAAEEDGVPQDVPEWIPSTPGQIERNDQARTSSIERRAVEKAMARLPFPDPEPGHDEMVSLAFIAPITEASVGGTVRGGAVMRWLDEAAGVCAARWTGHENVAAVFAGGVRFVRPVQVGDLVRVDALLVNTSERSMHVALRVHAGPRHRKDHRLVAHSISVMVDVTTSGQAGAVPQYTPESDAARRLQESSVELVRLRTEVGSAWSTPEPRVPKAPEARGAVDPTAP</sequence>
<evidence type="ECO:0000256" key="2">
    <source>
        <dbReference type="ARBA" id="ARBA00022801"/>
    </source>
</evidence>
<dbReference type="InterPro" id="IPR006683">
    <property type="entry name" value="Thioestr_dom"/>
</dbReference>
<accession>A0A4Y8WVB6</accession>
<dbReference type="Proteomes" id="UP000560081">
    <property type="component" value="Unassembled WGS sequence"/>
</dbReference>
<dbReference type="OrthoDB" id="9809430at2"/>